<keyword evidence="10" id="KW-1185">Reference proteome</keyword>
<dbReference type="HAMAP" id="MF_00149">
    <property type="entry name" value="DNA_mis_repair"/>
    <property type="match status" value="1"/>
</dbReference>
<dbReference type="SUPFAM" id="SSF54211">
    <property type="entry name" value="Ribosomal protein S5 domain 2-like"/>
    <property type="match status" value="1"/>
</dbReference>
<dbReference type="FunFam" id="3.30.565.10:FF:000003">
    <property type="entry name" value="DNA mismatch repair endonuclease MutL"/>
    <property type="match status" value="1"/>
</dbReference>
<dbReference type="InterPro" id="IPR014790">
    <property type="entry name" value="MutL_C"/>
</dbReference>
<dbReference type="Pfam" id="PF01119">
    <property type="entry name" value="DNA_mis_repair"/>
    <property type="match status" value="1"/>
</dbReference>
<feature type="compositionally biased region" description="Polar residues" evidence="6">
    <location>
        <begin position="380"/>
        <end position="392"/>
    </location>
</feature>
<dbReference type="GO" id="GO:0140664">
    <property type="term" value="F:ATP-dependent DNA damage sensor activity"/>
    <property type="evidence" value="ECO:0007669"/>
    <property type="project" value="InterPro"/>
</dbReference>
<dbReference type="STRING" id="91604.ID47_02255"/>
<comment type="similarity">
    <text evidence="1 5">Belongs to the DNA mismatch repair MutL/HexB family.</text>
</comment>
<dbReference type="HOGENOM" id="CLU_004131_4_2_5"/>
<name>A0A077AYL3_9PROT</name>
<dbReference type="InterPro" id="IPR020568">
    <property type="entry name" value="Ribosomal_Su5_D2-typ_SF"/>
</dbReference>
<dbReference type="InterPro" id="IPR014762">
    <property type="entry name" value="DNA_mismatch_repair_CS"/>
</dbReference>
<dbReference type="AlphaFoldDB" id="A0A077AYL3"/>
<evidence type="ECO:0000259" key="8">
    <source>
        <dbReference type="SMART" id="SM01340"/>
    </source>
</evidence>
<evidence type="ECO:0000256" key="6">
    <source>
        <dbReference type="SAM" id="MobiDB-lite"/>
    </source>
</evidence>
<evidence type="ECO:0000256" key="1">
    <source>
        <dbReference type="ARBA" id="ARBA00006082"/>
    </source>
</evidence>
<dbReference type="Pfam" id="PF08676">
    <property type="entry name" value="MutL_C"/>
    <property type="match status" value="1"/>
</dbReference>
<dbReference type="GO" id="GO:0030983">
    <property type="term" value="F:mismatched DNA binding"/>
    <property type="evidence" value="ECO:0007669"/>
    <property type="project" value="InterPro"/>
</dbReference>
<dbReference type="InterPro" id="IPR036890">
    <property type="entry name" value="HATPase_C_sf"/>
</dbReference>
<dbReference type="eggNOG" id="COG0323">
    <property type="taxonomic scope" value="Bacteria"/>
</dbReference>
<dbReference type="PROSITE" id="PS00058">
    <property type="entry name" value="DNA_MISMATCH_REPAIR_1"/>
    <property type="match status" value="1"/>
</dbReference>
<dbReference type="RefSeq" id="WP_038463352.1">
    <property type="nucleotide sequence ID" value="NZ_CP008941.1"/>
</dbReference>
<dbReference type="GO" id="GO:0032300">
    <property type="term" value="C:mismatch repair complex"/>
    <property type="evidence" value="ECO:0007669"/>
    <property type="project" value="InterPro"/>
</dbReference>
<dbReference type="Gene3D" id="3.30.230.10">
    <property type="match status" value="1"/>
</dbReference>
<comment type="function">
    <text evidence="5">This protein is involved in the repair of mismatches in DNA. It is required for dam-dependent methyl-directed DNA mismatch repair. May act as a 'molecular matchmaker', a protein that promotes the formation of a stable complex between two or more DNA-binding proteins in an ATP-dependent manner without itself being part of a final effector complex.</text>
</comment>
<dbReference type="Gene3D" id="3.30.565.10">
    <property type="entry name" value="Histidine kinase-like ATPase, C-terminal domain"/>
    <property type="match status" value="1"/>
</dbReference>
<dbReference type="NCBIfam" id="NF000953">
    <property type="entry name" value="PRK00095.2-4"/>
    <property type="match status" value="1"/>
</dbReference>
<proteinExistence type="inferred from homology"/>
<dbReference type="InterPro" id="IPR042121">
    <property type="entry name" value="MutL_C_regsub"/>
</dbReference>
<dbReference type="InterPro" id="IPR037198">
    <property type="entry name" value="MutL_C_sf"/>
</dbReference>
<evidence type="ECO:0000256" key="2">
    <source>
        <dbReference type="ARBA" id="ARBA00021975"/>
    </source>
</evidence>
<dbReference type="GO" id="GO:0016887">
    <property type="term" value="F:ATP hydrolysis activity"/>
    <property type="evidence" value="ECO:0007669"/>
    <property type="project" value="InterPro"/>
</dbReference>
<sequence length="613" mass="67810">MAVRYLDQTLINQIAAGEVIERPASAIKELVENSIDAGATRVDVMVRDGGRTLISITDNGSGMVRDDLLLCVERHATSKIPDGDLFNIRTLGFRGEALPSIGSVSRLTITTKKDQGEAWQLNVEGGAKGTPQPASSPKGTRVEVRDLFYATPARLKFLKSPTTELNHITDIIYRQALANADVEFTLRHDDRSIINFTSGTDRFDGILGKDFRANALTVDFQREDSRLTGWISIPTYNRSNSSDQYLFVNGRPVKDKLFATALKVAYQDVLAGNRYPCVSLFLECSPEDVDINVHPAKAEVRFRDPNLMRGFIIAGIREALKGMASRTSTHLSDKALMAFDSTLAPAAPFGSPTFSKGNYGDFQPQPQSQVPPQPKLSMPARSSYTPLGESRSSYMAPRPSIVAQTTAAVAEFTKAEQPHHDHPLGYAKAQVHETYIVAETTDALVLVDQHAAHERLVYERMKHDLGSGMIKAQALLIPTVIELTIMQFKVLQDVLPDLNKYGFQIESFGDQGIVVREVPSLLNKCDIKQLMLDLASEILERETATAVEVALHEILADKACKNSIRAGRRLNLDEMNALLREMEKTPLSNQCNHGRPTFIKLSKADMEKLFERA</sequence>
<dbReference type="Pfam" id="PF13589">
    <property type="entry name" value="HATPase_c_3"/>
    <property type="match status" value="1"/>
</dbReference>
<keyword evidence="3 5" id="KW-0227">DNA damage</keyword>
<keyword evidence="4 5" id="KW-0234">DNA repair</keyword>
<dbReference type="Proteomes" id="UP000028926">
    <property type="component" value="Chromosome"/>
</dbReference>
<dbReference type="InterPro" id="IPR014721">
    <property type="entry name" value="Ribsml_uS5_D2-typ_fold_subgr"/>
</dbReference>
<dbReference type="KEGG" id="paca:ID47_02255"/>
<dbReference type="SMART" id="SM00853">
    <property type="entry name" value="MutL_C"/>
    <property type="match status" value="1"/>
</dbReference>
<dbReference type="PANTHER" id="PTHR10073">
    <property type="entry name" value="DNA MISMATCH REPAIR PROTEIN MLH, PMS, MUTL"/>
    <property type="match status" value="1"/>
</dbReference>
<dbReference type="InterPro" id="IPR013507">
    <property type="entry name" value="DNA_mismatch_S5_2-like"/>
</dbReference>
<evidence type="ECO:0000259" key="7">
    <source>
        <dbReference type="SMART" id="SM00853"/>
    </source>
</evidence>
<protein>
    <recommendedName>
        <fullName evidence="2 5">DNA mismatch repair protein MutL</fullName>
    </recommendedName>
</protein>
<feature type="region of interest" description="Disordered" evidence="6">
    <location>
        <begin position="355"/>
        <end position="392"/>
    </location>
</feature>
<dbReference type="InterPro" id="IPR038973">
    <property type="entry name" value="MutL/Mlh/Pms-like"/>
</dbReference>
<evidence type="ECO:0000256" key="5">
    <source>
        <dbReference type="HAMAP-Rule" id="MF_00149"/>
    </source>
</evidence>
<evidence type="ECO:0000313" key="10">
    <source>
        <dbReference type="Proteomes" id="UP000028926"/>
    </source>
</evidence>
<reference evidence="9 10" key="1">
    <citation type="submission" date="2014-07" db="EMBL/GenBank/DDBJ databases">
        <title>Comparative genomic insights into amoeba endosymbionts belonging to the families of Holosporaceae and Candidatus Midichloriaceae within Rickettsiales.</title>
        <authorList>
            <person name="Wang Z."/>
            <person name="Wu M."/>
        </authorList>
    </citation>
    <scope>NUCLEOTIDE SEQUENCE [LARGE SCALE GENOMIC DNA]</scope>
    <source>
        <strain evidence="9">PRA3</strain>
    </source>
</reference>
<dbReference type="Gene3D" id="3.30.1370.100">
    <property type="entry name" value="MutL, C-terminal domain, regulatory subdomain"/>
    <property type="match status" value="1"/>
</dbReference>
<feature type="domain" description="MutL C-terminal dimerisation" evidence="7">
    <location>
        <begin position="427"/>
        <end position="570"/>
    </location>
</feature>
<dbReference type="SUPFAM" id="SSF55874">
    <property type="entry name" value="ATPase domain of HSP90 chaperone/DNA topoisomerase II/histidine kinase"/>
    <property type="match status" value="1"/>
</dbReference>
<dbReference type="SUPFAM" id="SSF118116">
    <property type="entry name" value="DNA mismatch repair protein MutL"/>
    <property type="match status" value="1"/>
</dbReference>
<evidence type="ECO:0000256" key="4">
    <source>
        <dbReference type="ARBA" id="ARBA00023204"/>
    </source>
</evidence>
<organism evidence="9 10">
    <name type="scientific">Candidatus Odyssella acanthamoebae</name>
    <dbReference type="NCBI Taxonomy" id="91604"/>
    <lineage>
        <taxon>Bacteria</taxon>
        <taxon>Pseudomonadati</taxon>
        <taxon>Pseudomonadota</taxon>
        <taxon>Alphaproteobacteria</taxon>
        <taxon>Holosporales</taxon>
        <taxon>Candidatus Paracaedibacteraceae</taxon>
        <taxon>Candidatus Odyssella</taxon>
    </lineage>
</organism>
<dbReference type="InterPro" id="IPR042120">
    <property type="entry name" value="MutL_C_dimsub"/>
</dbReference>
<evidence type="ECO:0000313" key="9">
    <source>
        <dbReference type="EMBL" id="AIK95810.1"/>
    </source>
</evidence>
<dbReference type="CDD" id="cd16926">
    <property type="entry name" value="HATPase_MutL-MLH-PMS-like"/>
    <property type="match status" value="1"/>
</dbReference>
<dbReference type="InterPro" id="IPR020667">
    <property type="entry name" value="DNA_mismatch_repair_MutL"/>
</dbReference>
<accession>A0A077AYL3</accession>
<dbReference type="Gene3D" id="3.30.1540.20">
    <property type="entry name" value="MutL, C-terminal domain, dimerisation subdomain"/>
    <property type="match status" value="1"/>
</dbReference>
<dbReference type="PANTHER" id="PTHR10073:SF12">
    <property type="entry name" value="DNA MISMATCH REPAIR PROTEIN MLH1"/>
    <property type="match status" value="1"/>
</dbReference>
<dbReference type="NCBIfam" id="TIGR00585">
    <property type="entry name" value="mutl"/>
    <property type="match status" value="1"/>
</dbReference>
<evidence type="ECO:0000256" key="3">
    <source>
        <dbReference type="ARBA" id="ARBA00022763"/>
    </source>
</evidence>
<gene>
    <name evidence="5" type="primary">mutL</name>
    <name evidence="9" type="ORF">ID47_02255</name>
</gene>
<dbReference type="InterPro" id="IPR002099">
    <property type="entry name" value="MutL/Mlh/PMS"/>
</dbReference>
<dbReference type="SMART" id="SM01340">
    <property type="entry name" value="DNA_mis_repair"/>
    <property type="match status" value="1"/>
</dbReference>
<dbReference type="GO" id="GO:0006298">
    <property type="term" value="P:mismatch repair"/>
    <property type="evidence" value="ECO:0007669"/>
    <property type="project" value="UniProtKB-UniRule"/>
</dbReference>
<dbReference type="OrthoDB" id="9763467at2"/>
<dbReference type="EMBL" id="CP008941">
    <property type="protein sequence ID" value="AIK95810.1"/>
    <property type="molecule type" value="Genomic_DNA"/>
</dbReference>
<dbReference type="GO" id="GO:0005524">
    <property type="term" value="F:ATP binding"/>
    <property type="evidence" value="ECO:0007669"/>
    <property type="project" value="InterPro"/>
</dbReference>
<feature type="domain" description="DNA mismatch repair protein S5" evidence="8">
    <location>
        <begin position="203"/>
        <end position="321"/>
    </location>
</feature>